<evidence type="ECO:0000259" key="2">
    <source>
        <dbReference type="Pfam" id="PF02368"/>
    </source>
</evidence>
<dbReference type="InterPro" id="IPR003343">
    <property type="entry name" value="Big_2"/>
</dbReference>
<organism evidence="4 5">
    <name type="scientific">Nemorincola caseinilytica</name>
    <dbReference type="NCBI Taxonomy" id="2054315"/>
    <lineage>
        <taxon>Bacteria</taxon>
        <taxon>Pseudomonadati</taxon>
        <taxon>Bacteroidota</taxon>
        <taxon>Chitinophagia</taxon>
        <taxon>Chitinophagales</taxon>
        <taxon>Chitinophagaceae</taxon>
        <taxon>Nemorincola</taxon>
    </lineage>
</organism>
<dbReference type="Proteomes" id="UP001500067">
    <property type="component" value="Unassembled WGS sequence"/>
</dbReference>
<evidence type="ECO:0000313" key="4">
    <source>
        <dbReference type="EMBL" id="GAA4466320.1"/>
    </source>
</evidence>
<feature type="domain" description="Teneurin NHL" evidence="3">
    <location>
        <begin position="220"/>
        <end position="271"/>
    </location>
</feature>
<evidence type="ECO:0000256" key="1">
    <source>
        <dbReference type="SAM" id="SignalP"/>
    </source>
</evidence>
<proteinExistence type="predicted"/>
<accession>A0ABP8NJ69</accession>
<sequence>MKMKFIKLIAAGVVLSLPQMLKAQCGLSGNIQTIAGDHTTGYTGDGGIGTGAQMGSPYSVAVSPIDEDLYIADHFNNCIRRVSHVDGTITTYAGTGVAGYNGDGGAAAATQLNGPTGLTFDAAGNLYIADKYNERIRKVDHVTGIVTTVAGNGYHGGWQGHDFGNDGPAIAAALTYPVAMAFDCDGNMYIADQGSHTVRRIDNVTQIITEFAGNHAGGYSGDGIPATAASINQPSGIAIDCATNSVYFSDTWNNRIRKVDNMGIITTVVGNGTAGYTGDGGSALSASIFGPWGIMLDDCNDLYICDYDNYVVRKVSGGVITTVAGTGERAYTGDGASPAEAGMYLPSSIAKGASGAYYIADYGNIVVRSVGGPSFAGRAFNGGTTQTVHVCRNSKGVSIDKLLATADVAGQAETWTVSVAPANGTLITANGAVSENAVVTPAGFMYVPNGTANKDEFTVRMSDGASNASTTITVIIDEMPDAGTVSQTSVADNVISLASSGEQGGAWTTSDPSIATVDANGNVTAITNGVVTINYTVTGKCGARSASASIVSQVTDMPANKLVVFPNPNNGSFRFDLIGKQDQAMKLVATDVTGRVVYTEDLKVVEGINTFNVTLPLSIPRPSLLWLTLRDDSGRKYGTIAVTVQK</sequence>
<protein>
    <recommendedName>
        <fullName evidence="6">BIG2 domain-containing protein</fullName>
    </recommendedName>
</protein>
<dbReference type="InterPro" id="IPR008964">
    <property type="entry name" value="Invasin/intimin_cell_adhesion"/>
</dbReference>
<feature type="signal peptide" evidence="1">
    <location>
        <begin position="1"/>
        <end position="23"/>
    </location>
</feature>
<dbReference type="RefSeq" id="WP_345082558.1">
    <property type="nucleotide sequence ID" value="NZ_BAABFA010000011.1"/>
</dbReference>
<dbReference type="Pfam" id="PF25021">
    <property type="entry name" value="TEN_NHL"/>
    <property type="match status" value="1"/>
</dbReference>
<evidence type="ECO:0000313" key="5">
    <source>
        <dbReference type="Proteomes" id="UP001500067"/>
    </source>
</evidence>
<gene>
    <name evidence="4" type="ORF">GCM10023093_20290</name>
</gene>
<dbReference type="PANTHER" id="PTHR46388:SF2">
    <property type="entry name" value="NHL REPEAT-CONTAINING PROTEIN 2"/>
    <property type="match status" value="1"/>
</dbReference>
<dbReference type="PANTHER" id="PTHR46388">
    <property type="entry name" value="NHL REPEAT-CONTAINING PROTEIN 2"/>
    <property type="match status" value="1"/>
</dbReference>
<keyword evidence="1" id="KW-0732">Signal</keyword>
<name>A0ABP8NJ69_9BACT</name>
<dbReference type="EMBL" id="BAABFA010000011">
    <property type="protein sequence ID" value="GAA4466320.1"/>
    <property type="molecule type" value="Genomic_DNA"/>
</dbReference>
<feature type="chain" id="PRO_5046296870" description="BIG2 domain-containing protein" evidence="1">
    <location>
        <begin position="24"/>
        <end position="646"/>
    </location>
</feature>
<keyword evidence="5" id="KW-1185">Reference proteome</keyword>
<dbReference type="Gene3D" id="2.60.40.1080">
    <property type="match status" value="1"/>
</dbReference>
<dbReference type="InterPro" id="IPR056822">
    <property type="entry name" value="TEN_NHL"/>
</dbReference>
<dbReference type="SUPFAM" id="SSF101898">
    <property type="entry name" value="NHL repeat"/>
    <property type="match status" value="1"/>
</dbReference>
<dbReference type="InterPro" id="IPR011042">
    <property type="entry name" value="6-blade_b-propeller_TolB-like"/>
</dbReference>
<evidence type="ECO:0008006" key="6">
    <source>
        <dbReference type="Google" id="ProtNLM"/>
    </source>
</evidence>
<dbReference type="Pfam" id="PF02368">
    <property type="entry name" value="Big_2"/>
    <property type="match status" value="1"/>
</dbReference>
<evidence type="ECO:0000259" key="3">
    <source>
        <dbReference type="Pfam" id="PF25021"/>
    </source>
</evidence>
<feature type="domain" description="BIG2" evidence="2">
    <location>
        <begin position="499"/>
        <end position="537"/>
    </location>
</feature>
<dbReference type="SUPFAM" id="SSF49373">
    <property type="entry name" value="Invasin/intimin cell-adhesion fragments"/>
    <property type="match status" value="1"/>
</dbReference>
<reference evidence="5" key="1">
    <citation type="journal article" date="2019" name="Int. J. Syst. Evol. Microbiol.">
        <title>The Global Catalogue of Microorganisms (GCM) 10K type strain sequencing project: providing services to taxonomists for standard genome sequencing and annotation.</title>
        <authorList>
            <consortium name="The Broad Institute Genomics Platform"/>
            <consortium name="The Broad Institute Genome Sequencing Center for Infectious Disease"/>
            <person name="Wu L."/>
            <person name="Ma J."/>
        </authorList>
    </citation>
    <scope>NUCLEOTIDE SEQUENCE [LARGE SCALE GENOMIC DNA]</scope>
    <source>
        <strain evidence="5">JCM 32105</strain>
    </source>
</reference>
<dbReference type="Gene3D" id="2.120.10.30">
    <property type="entry name" value="TolB, C-terminal domain"/>
    <property type="match status" value="4"/>
</dbReference>
<comment type="caution">
    <text evidence="4">The sequence shown here is derived from an EMBL/GenBank/DDBJ whole genome shotgun (WGS) entry which is preliminary data.</text>
</comment>